<organism evidence="2">
    <name type="scientific">Panicum hallii</name>
    <dbReference type="NCBI Taxonomy" id="206008"/>
    <lineage>
        <taxon>Eukaryota</taxon>
        <taxon>Viridiplantae</taxon>
        <taxon>Streptophyta</taxon>
        <taxon>Embryophyta</taxon>
        <taxon>Tracheophyta</taxon>
        <taxon>Spermatophyta</taxon>
        <taxon>Magnoliopsida</taxon>
        <taxon>Liliopsida</taxon>
        <taxon>Poales</taxon>
        <taxon>Poaceae</taxon>
        <taxon>PACMAD clade</taxon>
        <taxon>Panicoideae</taxon>
        <taxon>Panicodae</taxon>
        <taxon>Paniceae</taxon>
        <taxon>Panicinae</taxon>
        <taxon>Panicum</taxon>
        <taxon>Panicum sect. Panicum</taxon>
    </lineage>
</organism>
<reference evidence="2" key="1">
    <citation type="submission" date="2018-04" db="EMBL/GenBank/DDBJ databases">
        <title>WGS assembly of Panicum hallii.</title>
        <authorList>
            <person name="Lovell J."/>
            <person name="Jenkins J."/>
            <person name="Lowry D."/>
            <person name="Mamidi S."/>
            <person name="Sreedasyam A."/>
            <person name="Weng X."/>
            <person name="Barry K."/>
            <person name="Bonette J."/>
            <person name="Campitelli B."/>
            <person name="Daum C."/>
            <person name="Gordon S."/>
            <person name="Gould B."/>
            <person name="Lipzen A."/>
            <person name="Macqueen A."/>
            <person name="Palacio-Mejia J."/>
            <person name="Plott C."/>
            <person name="Shakirov E."/>
            <person name="Shu S."/>
            <person name="Yoshinaga Y."/>
            <person name="Zane M."/>
            <person name="Rokhsar D."/>
            <person name="Grimwood J."/>
            <person name="Schmutz J."/>
            <person name="Juenger T."/>
        </authorList>
    </citation>
    <scope>NUCLEOTIDE SEQUENCE [LARGE SCALE GENOMIC DNA]</scope>
    <source>
        <strain evidence="2">FIL2</strain>
    </source>
</reference>
<sequence>MLIHRHGIAASVSTSAAPGASSRRCSSASSSRRLLPPRPRRGVAGGCAALEAAERRTSATEPATGVFGLQVLVPGTAAHLARSPLLSRIRRRRWRPRLLAANPSTFLSPFPPKGRFALRPRPWLRRRGRLLCGIRGGGGSASSVCRPRREAAAAG</sequence>
<dbReference type="Proteomes" id="UP000243499">
    <property type="component" value="Chromosome 9"/>
</dbReference>
<name>A0A2S3IV85_9POAL</name>
<dbReference type="AlphaFoldDB" id="A0A2S3IV85"/>
<protein>
    <submittedName>
        <fullName evidence="2">Uncharacterized protein</fullName>
    </submittedName>
</protein>
<gene>
    <name evidence="2" type="ORF">PAHAL_9G607800</name>
</gene>
<evidence type="ECO:0000313" key="2">
    <source>
        <dbReference type="EMBL" id="PAN51995.2"/>
    </source>
</evidence>
<accession>A0A2S3IV85</accession>
<dbReference type="Gramene" id="PAN51995">
    <property type="protein sequence ID" value="PAN51995"/>
    <property type="gene ID" value="PAHAL_9G607800"/>
</dbReference>
<feature type="compositionally biased region" description="Low complexity" evidence="1">
    <location>
        <begin position="15"/>
        <end position="34"/>
    </location>
</feature>
<evidence type="ECO:0000256" key="1">
    <source>
        <dbReference type="SAM" id="MobiDB-lite"/>
    </source>
</evidence>
<feature type="region of interest" description="Disordered" evidence="1">
    <location>
        <begin position="13"/>
        <end position="42"/>
    </location>
</feature>
<dbReference type="EMBL" id="CM008054">
    <property type="protein sequence ID" value="PAN51995.2"/>
    <property type="molecule type" value="Genomic_DNA"/>
</dbReference>
<proteinExistence type="predicted"/>